<accession>A0A4R5LVG6</accession>
<dbReference type="Pfam" id="PF02915">
    <property type="entry name" value="Rubrerythrin"/>
    <property type="match status" value="1"/>
</dbReference>
<organism evidence="2 3">
    <name type="scientific">Seongchinamella unica</name>
    <dbReference type="NCBI Taxonomy" id="2547392"/>
    <lineage>
        <taxon>Bacteria</taxon>
        <taxon>Pseudomonadati</taxon>
        <taxon>Pseudomonadota</taxon>
        <taxon>Gammaproteobacteria</taxon>
        <taxon>Cellvibrionales</taxon>
        <taxon>Halieaceae</taxon>
        <taxon>Seongchinamella</taxon>
    </lineage>
</organism>
<reference evidence="2 3" key="1">
    <citation type="submission" date="2019-03" db="EMBL/GenBank/DDBJ databases">
        <title>Seongchinamella monodicae gen. nov., sp. nov., a novel member of the Gammaproteobacteria isolated from a tidal mudflat of beach.</title>
        <authorList>
            <person name="Yang H.G."/>
            <person name="Kang J.W."/>
            <person name="Lee S.D."/>
        </authorList>
    </citation>
    <scope>NUCLEOTIDE SEQUENCE [LARGE SCALE GENOMIC DNA]</scope>
    <source>
        <strain evidence="2 3">GH4-78</strain>
    </source>
</reference>
<dbReference type="CDD" id="cd01045">
    <property type="entry name" value="Ferritin_like_AB"/>
    <property type="match status" value="1"/>
</dbReference>
<dbReference type="RefSeq" id="WP_133209727.1">
    <property type="nucleotide sequence ID" value="NZ_SMSE01000001.1"/>
</dbReference>
<dbReference type="Gene3D" id="1.20.1260.10">
    <property type="match status" value="1"/>
</dbReference>
<evidence type="ECO:0000313" key="3">
    <source>
        <dbReference type="Proteomes" id="UP000295554"/>
    </source>
</evidence>
<sequence length="169" mass="19459">MSKQQLGEFLAHSVELESEARERYLELSEAMAEHNNSEVAEFFGRMADESRLHLEEVAEIAEQHDLPDLKAWEFNWPEEESPEAASYEAVHYRMTLRQAMLLALDNERAAERFYRSFAETSSDSETRRLASRFSAEEASHAAHLVKWLGKLPADPEHSLEEDDAPHMPE</sequence>
<feature type="domain" description="Ferritin-like diiron" evidence="1">
    <location>
        <begin position="1"/>
        <end position="159"/>
    </location>
</feature>
<evidence type="ECO:0000313" key="2">
    <source>
        <dbReference type="EMBL" id="TDG15381.1"/>
    </source>
</evidence>
<protein>
    <submittedName>
        <fullName evidence="2">Rubrerythrin</fullName>
    </submittedName>
</protein>
<dbReference type="AlphaFoldDB" id="A0A4R5LVG6"/>
<proteinExistence type="predicted"/>
<gene>
    <name evidence="2" type="ORF">E2F43_03885</name>
</gene>
<dbReference type="SUPFAM" id="SSF47240">
    <property type="entry name" value="Ferritin-like"/>
    <property type="match status" value="1"/>
</dbReference>
<dbReference type="OrthoDB" id="8561818at2"/>
<dbReference type="InterPro" id="IPR012347">
    <property type="entry name" value="Ferritin-like"/>
</dbReference>
<dbReference type="PROSITE" id="PS50905">
    <property type="entry name" value="FERRITIN_LIKE"/>
    <property type="match status" value="1"/>
</dbReference>
<dbReference type="EMBL" id="SMSE01000001">
    <property type="protein sequence ID" value="TDG15381.1"/>
    <property type="molecule type" value="Genomic_DNA"/>
</dbReference>
<keyword evidence="3" id="KW-1185">Reference proteome</keyword>
<name>A0A4R5LVG6_9GAMM</name>
<dbReference type="Proteomes" id="UP000295554">
    <property type="component" value="Unassembled WGS sequence"/>
</dbReference>
<dbReference type="GO" id="GO:0016491">
    <property type="term" value="F:oxidoreductase activity"/>
    <property type="evidence" value="ECO:0007669"/>
    <property type="project" value="InterPro"/>
</dbReference>
<evidence type="ECO:0000259" key="1">
    <source>
        <dbReference type="PROSITE" id="PS50905"/>
    </source>
</evidence>
<dbReference type="InterPro" id="IPR009040">
    <property type="entry name" value="Ferritin-like_diiron"/>
</dbReference>
<dbReference type="InterPro" id="IPR003251">
    <property type="entry name" value="Rr_diiron-bd_dom"/>
</dbReference>
<dbReference type="InterPro" id="IPR009078">
    <property type="entry name" value="Ferritin-like_SF"/>
</dbReference>
<dbReference type="GO" id="GO:0046872">
    <property type="term" value="F:metal ion binding"/>
    <property type="evidence" value="ECO:0007669"/>
    <property type="project" value="InterPro"/>
</dbReference>
<comment type="caution">
    <text evidence="2">The sequence shown here is derived from an EMBL/GenBank/DDBJ whole genome shotgun (WGS) entry which is preliminary data.</text>
</comment>